<dbReference type="GO" id="GO:0016491">
    <property type="term" value="F:oxidoreductase activity"/>
    <property type="evidence" value="ECO:0007669"/>
    <property type="project" value="InterPro"/>
</dbReference>
<dbReference type="InterPro" id="IPR007029">
    <property type="entry name" value="YHS_dom"/>
</dbReference>
<evidence type="ECO:0000313" key="2">
    <source>
        <dbReference type="EMBL" id="SFM44919.1"/>
    </source>
</evidence>
<dbReference type="Gene3D" id="1.10.620.20">
    <property type="entry name" value="Ribonucleotide Reductase, subunit A"/>
    <property type="match status" value="1"/>
</dbReference>
<name>A0A1I4QY08_9BACT</name>
<accession>A0A1I4QY08</accession>
<evidence type="ECO:0000259" key="1">
    <source>
        <dbReference type="Pfam" id="PF04945"/>
    </source>
</evidence>
<evidence type="ECO:0000313" key="3">
    <source>
        <dbReference type="Proteomes" id="UP000199611"/>
    </source>
</evidence>
<dbReference type="STRING" id="39841.SAMN05660836_00288"/>
<dbReference type="AlphaFoldDB" id="A0A1I4QY08"/>
<dbReference type="InterPro" id="IPR012348">
    <property type="entry name" value="RNR-like"/>
</dbReference>
<organism evidence="2 3">
    <name type="scientific">Thermodesulforhabdus norvegica</name>
    <dbReference type="NCBI Taxonomy" id="39841"/>
    <lineage>
        <taxon>Bacteria</taxon>
        <taxon>Pseudomonadati</taxon>
        <taxon>Thermodesulfobacteriota</taxon>
        <taxon>Syntrophobacteria</taxon>
        <taxon>Syntrophobacterales</taxon>
        <taxon>Thermodesulforhabdaceae</taxon>
        <taxon>Thermodesulforhabdus</taxon>
    </lineage>
</organism>
<keyword evidence="3" id="KW-1185">Reference proteome</keyword>
<feature type="domain" description="YHS" evidence="1">
    <location>
        <begin position="37"/>
        <end position="75"/>
    </location>
</feature>
<dbReference type="Pfam" id="PF04945">
    <property type="entry name" value="YHS"/>
    <property type="match status" value="1"/>
</dbReference>
<dbReference type="Proteomes" id="UP000199611">
    <property type="component" value="Unassembled WGS sequence"/>
</dbReference>
<reference evidence="2 3" key="1">
    <citation type="submission" date="2016-10" db="EMBL/GenBank/DDBJ databases">
        <authorList>
            <person name="de Groot N.N."/>
        </authorList>
    </citation>
    <scope>NUCLEOTIDE SEQUENCE [LARGE SCALE GENOMIC DNA]</scope>
    <source>
        <strain evidence="2 3">DSM 9990</strain>
    </source>
</reference>
<dbReference type="SUPFAM" id="SSF47240">
    <property type="entry name" value="Ferritin-like"/>
    <property type="match status" value="1"/>
</dbReference>
<gene>
    <name evidence="2" type="ORF">SAMN05660836_00288</name>
</gene>
<dbReference type="RefSeq" id="WP_093392918.1">
    <property type="nucleotide sequence ID" value="NZ_FOUU01000001.1"/>
</dbReference>
<dbReference type="InterPro" id="IPR009078">
    <property type="entry name" value="Ferritin-like_SF"/>
</dbReference>
<dbReference type="EMBL" id="FOUU01000001">
    <property type="protein sequence ID" value="SFM44919.1"/>
    <property type="molecule type" value="Genomic_DNA"/>
</dbReference>
<sequence>MKRIKIVVFTMILLLAFVPALLPMAYAGKGRPQEKCPVMGGPINKSYFVDYRGKRIYFCCPACPQEFMKNPDMYMEKLEKEGVELEPAPTD</sequence>
<dbReference type="OrthoDB" id="9815497at2"/>
<protein>
    <submittedName>
        <fullName evidence="2">YHS domain-containing protein</fullName>
    </submittedName>
</protein>
<proteinExistence type="predicted"/>